<gene>
    <name evidence="2" type="ORF">ACFQDL_15560</name>
</gene>
<dbReference type="PANTHER" id="PTHR36930">
    <property type="entry name" value="METAL-SULFUR CLUSTER BIOSYNTHESIS PROTEINS YUAD-RELATED"/>
    <property type="match status" value="1"/>
</dbReference>
<dbReference type="PROSITE" id="PS51340">
    <property type="entry name" value="MOSC"/>
    <property type="match status" value="1"/>
</dbReference>
<sequence>MRGNMAKLLATLPQQGRLEQILIRPSRGEPMRSLDRAELVPGEGILGDRFHGRIDSKRQVTLFQAENLAVLASLLHVEAVDPGLLRRNLLVRGISLQALGGRCFRIGGVLLEGAGQCHPCSRMEAALGPGGFNAMRGIGGLCARILEGGTIRPGDTVTVVDDTDGWTARL</sequence>
<name>A0ABW2A1P8_9GAMM</name>
<protein>
    <submittedName>
        <fullName evidence="2">MOSC domain-containing protein</fullName>
    </submittedName>
</protein>
<reference evidence="3" key="1">
    <citation type="journal article" date="2019" name="Int. J. Syst. Evol. Microbiol.">
        <title>The Global Catalogue of Microorganisms (GCM) 10K type strain sequencing project: providing services to taxonomists for standard genome sequencing and annotation.</title>
        <authorList>
            <consortium name="The Broad Institute Genomics Platform"/>
            <consortium name="The Broad Institute Genome Sequencing Center for Infectious Disease"/>
            <person name="Wu L."/>
            <person name="Ma J."/>
        </authorList>
    </citation>
    <scope>NUCLEOTIDE SEQUENCE [LARGE SCALE GENOMIC DNA]</scope>
    <source>
        <strain evidence="3">NBRC 111756</strain>
    </source>
</reference>
<dbReference type="PANTHER" id="PTHR36930:SF1">
    <property type="entry name" value="MOSC DOMAIN-CONTAINING PROTEIN"/>
    <property type="match status" value="1"/>
</dbReference>
<accession>A0ABW2A1P8</accession>
<dbReference type="InterPro" id="IPR005302">
    <property type="entry name" value="MoCF_Sase_C"/>
</dbReference>
<organism evidence="2 3">
    <name type="scientific">Marinobacterium aestuariivivens</name>
    <dbReference type="NCBI Taxonomy" id="1698799"/>
    <lineage>
        <taxon>Bacteria</taxon>
        <taxon>Pseudomonadati</taxon>
        <taxon>Pseudomonadota</taxon>
        <taxon>Gammaproteobacteria</taxon>
        <taxon>Oceanospirillales</taxon>
        <taxon>Oceanospirillaceae</taxon>
        <taxon>Marinobacterium</taxon>
    </lineage>
</organism>
<keyword evidence="3" id="KW-1185">Reference proteome</keyword>
<dbReference type="InterPro" id="IPR011037">
    <property type="entry name" value="Pyrv_Knase-like_insert_dom_sf"/>
</dbReference>
<comment type="caution">
    <text evidence="2">The sequence shown here is derived from an EMBL/GenBank/DDBJ whole genome shotgun (WGS) entry which is preliminary data.</text>
</comment>
<dbReference type="InterPro" id="IPR052716">
    <property type="entry name" value="MOSC_domain"/>
</dbReference>
<dbReference type="EMBL" id="JBHSWE010000001">
    <property type="protein sequence ID" value="MFC6671329.1"/>
    <property type="molecule type" value="Genomic_DNA"/>
</dbReference>
<proteinExistence type="predicted"/>
<dbReference type="SUPFAM" id="SSF50800">
    <property type="entry name" value="PK beta-barrel domain-like"/>
    <property type="match status" value="1"/>
</dbReference>
<dbReference type="RefSeq" id="WP_379909842.1">
    <property type="nucleotide sequence ID" value="NZ_JBHSWE010000001.1"/>
</dbReference>
<evidence type="ECO:0000313" key="3">
    <source>
        <dbReference type="Proteomes" id="UP001596422"/>
    </source>
</evidence>
<evidence type="ECO:0000313" key="2">
    <source>
        <dbReference type="EMBL" id="MFC6671329.1"/>
    </source>
</evidence>
<evidence type="ECO:0000259" key="1">
    <source>
        <dbReference type="PROSITE" id="PS51340"/>
    </source>
</evidence>
<dbReference type="Pfam" id="PF03473">
    <property type="entry name" value="MOSC"/>
    <property type="match status" value="1"/>
</dbReference>
<feature type="domain" description="MOSC" evidence="1">
    <location>
        <begin position="32"/>
        <end position="160"/>
    </location>
</feature>
<dbReference type="Gene3D" id="2.40.33.20">
    <property type="entry name" value="PK beta-barrel domain-like"/>
    <property type="match status" value="1"/>
</dbReference>
<dbReference type="Proteomes" id="UP001596422">
    <property type="component" value="Unassembled WGS sequence"/>
</dbReference>